<evidence type="ECO:0000313" key="3">
    <source>
        <dbReference type="EMBL" id="GGB13494.1"/>
    </source>
</evidence>
<organism evidence="3 4">
    <name type="scientific">Puia dinghuensis</name>
    <dbReference type="NCBI Taxonomy" id="1792502"/>
    <lineage>
        <taxon>Bacteria</taxon>
        <taxon>Pseudomonadati</taxon>
        <taxon>Bacteroidota</taxon>
        <taxon>Chitinophagia</taxon>
        <taxon>Chitinophagales</taxon>
        <taxon>Chitinophagaceae</taxon>
        <taxon>Puia</taxon>
    </lineage>
</organism>
<dbReference type="InterPro" id="IPR006680">
    <property type="entry name" value="Amidohydro-rel"/>
</dbReference>
<reference evidence="3" key="1">
    <citation type="journal article" date="2014" name="Int. J. Syst. Evol. Microbiol.">
        <title>Complete genome sequence of Corynebacterium casei LMG S-19264T (=DSM 44701T), isolated from a smear-ripened cheese.</title>
        <authorList>
            <consortium name="US DOE Joint Genome Institute (JGI-PGF)"/>
            <person name="Walter F."/>
            <person name="Albersmeier A."/>
            <person name="Kalinowski J."/>
            <person name="Ruckert C."/>
        </authorList>
    </citation>
    <scope>NUCLEOTIDE SEQUENCE</scope>
    <source>
        <strain evidence="3">CGMCC 1.15448</strain>
    </source>
</reference>
<dbReference type="InterPro" id="IPR050287">
    <property type="entry name" value="MTA/SAH_deaminase"/>
</dbReference>
<dbReference type="EMBL" id="BMJC01000004">
    <property type="protein sequence ID" value="GGB13494.1"/>
    <property type="molecule type" value="Genomic_DNA"/>
</dbReference>
<dbReference type="Pfam" id="PF01979">
    <property type="entry name" value="Amidohydro_1"/>
    <property type="match status" value="1"/>
</dbReference>
<keyword evidence="4" id="KW-1185">Reference proteome</keyword>
<proteinExistence type="predicted"/>
<dbReference type="SUPFAM" id="SSF51556">
    <property type="entry name" value="Metallo-dependent hydrolases"/>
    <property type="match status" value="1"/>
</dbReference>
<comment type="caution">
    <text evidence="3">The sequence shown here is derived from an EMBL/GenBank/DDBJ whole genome shotgun (WGS) entry which is preliminary data.</text>
</comment>
<dbReference type="PANTHER" id="PTHR43794:SF11">
    <property type="entry name" value="AMIDOHYDROLASE-RELATED DOMAIN-CONTAINING PROTEIN"/>
    <property type="match status" value="1"/>
</dbReference>
<protein>
    <submittedName>
        <fullName evidence="3">Amidohydrolase</fullName>
    </submittedName>
</protein>
<dbReference type="InterPro" id="IPR032466">
    <property type="entry name" value="Metal_Hydrolase"/>
</dbReference>
<keyword evidence="1" id="KW-0378">Hydrolase</keyword>
<feature type="domain" description="Amidohydrolase-related" evidence="2">
    <location>
        <begin position="52"/>
        <end position="366"/>
    </location>
</feature>
<evidence type="ECO:0000259" key="2">
    <source>
        <dbReference type="Pfam" id="PF01979"/>
    </source>
</evidence>
<dbReference type="PANTHER" id="PTHR43794">
    <property type="entry name" value="AMINOHYDROLASE SSNA-RELATED"/>
    <property type="match status" value="1"/>
</dbReference>
<dbReference type="Gene3D" id="3.20.20.140">
    <property type="entry name" value="Metal-dependent hydrolases"/>
    <property type="match status" value="1"/>
</dbReference>
<sequence>MTYRKFKADFLFTGEGFAREDSVLVTTDDGRVQDVIPAAAAGEDVAYYPGVLSPGFVNCHCHLELSHMRGVVPEATGLVEFLSTVIRGRGVENPEAIAGAIAAGEEEMLVGGIVAVGDICNTADTLEQKRKGRLHYYNFIETIGFIEGGAQLRFDHSRRVLADFGDGVIVPHAPYSVSPALFRMIAEQAGGRVLTIHNQESEAENAFLLVGKGEFLRLYAALGLDVSFFEGTGVRSLESWLAYFDPAQPVIAVHNVATREEDLRMARGYNLRYCLCPNANLYIGRQLPDVELLVRSGCFIVVGTDSLASNHGLSILEELKTLQLAFPGLETSILLQWATLNGALALGMEQQLGSFAPGKRPGVVLIEGVEGGRLGGASVKRLI</sequence>
<dbReference type="Proteomes" id="UP000607559">
    <property type="component" value="Unassembled WGS sequence"/>
</dbReference>
<gene>
    <name evidence="3" type="ORF">GCM10011511_41490</name>
</gene>
<name>A0A8J2UGU9_9BACT</name>
<evidence type="ECO:0000313" key="4">
    <source>
        <dbReference type="Proteomes" id="UP000607559"/>
    </source>
</evidence>
<reference evidence="3" key="2">
    <citation type="submission" date="2020-09" db="EMBL/GenBank/DDBJ databases">
        <authorList>
            <person name="Sun Q."/>
            <person name="Zhou Y."/>
        </authorList>
    </citation>
    <scope>NUCLEOTIDE SEQUENCE</scope>
    <source>
        <strain evidence="3">CGMCC 1.15448</strain>
    </source>
</reference>
<accession>A0A8J2UGU9</accession>
<dbReference type="RefSeq" id="WP_188935310.1">
    <property type="nucleotide sequence ID" value="NZ_BMJC01000004.1"/>
</dbReference>
<dbReference type="GO" id="GO:0016787">
    <property type="term" value="F:hydrolase activity"/>
    <property type="evidence" value="ECO:0007669"/>
    <property type="project" value="UniProtKB-KW"/>
</dbReference>
<dbReference type="AlphaFoldDB" id="A0A8J2UGU9"/>
<evidence type="ECO:0000256" key="1">
    <source>
        <dbReference type="ARBA" id="ARBA00022801"/>
    </source>
</evidence>